<name>A0A1Q9E361_SYMMI</name>
<gene>
    <name evidence="1" type="ORF">AK812_SmicGene15351</name>
</gene>
<proteinExistence type="predicted"/>
<dbReference type="Proteomes" id="UP000186817">
    <property type="component" value="Unassembled WGS sequence"/>
</dbReference>
<keyword evidence="2" id="KW-1185">Reference proteome</keyword>
<evidence type="ECO:0000313" key="1">
    <source>
        <dbReference type="EMBL" id="OLQ01866.1"/>
    </source>
</evidence>
<dbReference type="EMBL" id="LSRX01000278">
    <property type="protein sequence ID" value="OLQ01866.1"/>
    <property type="molecule type" value="Genomic_DNA"/>
</dbReference>
<reference evidence="1 2" key="1">
    <citation type="submission" date="2016-02" db="EMBL/GenBank/DDBJ databases">
        <title>Genome analysis of coral dinoflagellate symbionts highlights evolutionary adaptations to a symbiotic lifestyle.</title>
        <authorList>
            <person name="Aranda M."/>
            <person name="Li Y."/>
            <person name="Liew Y.J."/>
            <person name="Baumgarten S."/>
            <person name="Simakov O."/>
            <person name="Wilson M."/>
            <person name="Piel J."/>
            <person name="Ashoor H."/>
            <person name="Bougouffa S."/>
            <person name="Bajic V.B."/>
            <person name="Ryu T."/>
            <person name="Ravasi T."/>
            <person name="Bayer T."/>
            <person name="Micklem G."/>
            <person name="Kim H."/>
            <person name="Bhak J."/>
            <person name="Lajeunesse T.C."/>
            <person name="Voolstra C.R."/>
        </authorList>
    </citation>
    <scope>NUCLEOTIDE SEQUENCE [LARGE SCALE GENOMIC DNA]</scope>
    <source>
        <strain evidence="1 2">CCMP2467</strain>
    </source>
</reference>
<protein>
    <submittedName>
        <fullName evidence="1">Uncharacterized protein</fullName>
    </submittedName>
</protein>
<organism evidence="1 2">
    <name type="scientific">Symbiodinium microadriaticum</name>
    <name type="common">Dinoflagellate</name>
    <name type="synonym">Zooxanthella microadriatica</name>
    <dbReference type="NCBI Taxonomy" id="2951"/>
    <lineage>
        <taxon>Eukaryota</taxon>
        <taxon>Sar</taxon>
        <taxon>Alveolata</taxon>
        <taxon>Dinophyceae</taxon>
        <taxon>Suessiales</taxon>
        <taxon>Symbiodiniaceae</taxon>
        <taxon>Symbiodinium</taxon>
    </lineage>
</organism>
<comment type="caution">
    <text evidence="1">The sequence shown here is derived from an EMBL/GenBank/DDBJ whole genome shotgun (WGS) entry which is preliminary data.</text>
</comment>
<evidence type="ECO:0000313" key="2">
    <source>
        <dbReference type="Proteomes" id="UP000186817"/>
    </source>
</evidence>
<sequence>MDELSGGSCGWTMDGTMDELSGGSCGWTMDGTMDELSGGNCGWTINGTVDELSNSMEALILLDADRDNAVYLQEFLNTYSLIHAARAETFAEYLANQAQIFLHLIQKEGARRGQLTKMDSAVQYACELDCLRGDFFHWGTKMLQRPGAQKVRYSAE</sequence>
<dbReference type="AlphaFoldDB" id="A0A1Q9E361"/>
<accession>A0A1Q9E361</accession>